<evidence type="ECO:0000313" key="9">
    <source>
        <dbReference type="Proteomes" id="UP000694941"/>
    </source>
</evidence>
<feature type="region of interest" description="Disordered" evidence="8">
    <location>
        <begin position="485"/>
        <end position="504"/>
    </location>
</feature>
<keyword evidence="4" id="KW-0800">Toxin</keyword>
<feature type="region of interest" description="Disordered" evidence="8">
    <location>
        <begin position="672"/>
        <end position="766"/>
    </location>
</feature>
<reference evidence="10" key="1">
    <citation type="submission" date="2025-08" db="UniProtKB">
        <authorList>
            <consortium name="RefSeq"/>
        </authorList>
    </citation>
    <scope>IDENTIFICATION</scope>
    <source>
        <tissue evidence="10">Muscle</tissue>
    </source>
</reference>
<keyword evidence="7" id="KW-0175">Coiled coil</keyword>
<evidence type="ECO:0000256" key="2">
    <source>
        <dbReference type="ARBA" id="ARBA00022483"/>
    </source>
</evidence>
<keyword evidence="6" id="KW-0040">ANK repeat</keyword>
<organism evidence="9 10">
    <name type="scientific">Limulus polyphemus</name>
    <name type="common">Atlantic horseshoe crab</name>
    <dbReference type="NCBI Taxonomy" id="6850"/>
    <lineage>
        <taxon>Eukaryota</taxon>
        <taxon>Metazoa</taxon>
        <taxon>Ecdysozoa</taxon>
        <taxon>Arthropoda</taxon>
        <taxon>Chelicerata</taxon>
        <taxon>Merostomata</taxon>
        <taxon>Xiphosura</taxon>
        <taxon>Limulidae</taxon>
        <taxon>Limulus</taxon>
    </lineage>
</organism>
<feature type="repeat" description="ANK" evidence="6">
    <location>
        <begin position="145"/>
        <end position="177"/>
    </location>
</feature>
<dbReference type="InterPro" id="IPR036770">
    <property type="entry name" value="Ankyrin_rpt-contain_sf"/>
</dbReference>
<dbReference type="PANTHER" id="PTHR22677:SF4">
    <property type="entry name" value="USHER SYNDROME TYPE-1G PROTEIN-LIKE PROTEIN"/>
    <property type="match status" value="1"/>
</dbReference>
<keyword evidence="4" id="KW-0528">Neurotoxin</keyword>
<feature type="region of interest" description="Disordered" evidence="8">
    <location>
        <begin position="268"/>
        <end position="332"/>
    </location>
</feature>
<feature type="compositionally biased region" description="Basic and acidic residues" evidence="8">
    <location>
        <begin position="273"/>
        <end position="291"/>
    </location>
</feature>
<dbReference type="Gene3D" id="1.25.40.20">
    <property type="entry name" value="Ankyrin repeat-containing domain"/>
    <property type="match status" value="1"/>
</dbReference>
<dbReference type="InterPro" id="IPR039323">
    <property type="entry name" value="ANKRD_45/46/60"/>
</dbReference>
<evidence type="ECO:0000256" key="8">
    <source>
        <dbReference type="SAM" id="MobiDB-lite"/>
    </source>
</evidence>
<feature type="compositionally biased region" description="Polar residues" evidence="8">
    <location>
        <begin position="720"/>
        <end position="741"/>
    </location>
</feature>
<keyword evidence="5" id="KW-0472">Membrane</keyword>
<dbReference type="InterPro" id="IPR002110">
    <property type="entry name" value="Ankyrin_rpt"/>
</dbReference>
<feature type="coiled-coil region" evidence="7">
    <location>
        <begin position="404"/>
        <end position="468"/>
    </location>
</feature>
<evidence type="ECO:0000256" key="1">
    <source>
        <dbReference type="ARBA" id="ARBA00004175"/>
    </source>
</evidence>
<protein>
    <submittedName>
        <fullName evidence="10">Ankyrin repeat domain-containing protein 6-like isoform X1</fullName>
    </submittedName>
</protein>
<dbReference type="RefSeq" id="XP_022251676.1">
    <property type="nucleotide sequence ID" value="XM_022395968.1"/>
</dbReference>
<keyword evidence="2" id="KW-0268">Exocytosis</keyword>
<feature type="compositionally biased region" description="Basic residues" evidence="8">
    <location>
        <begin position="303"/>
        <end position="317"/>
    </location>
</feature>
<evidence type="ECO:0000256" key="5">
    <source>
        <dbReference type="ARBA" id="ARBA00023298"/>
    </source>
</evidence>
<feature type="repeat" description="ANK" evidence="6">
    <location>
        <begin position="78"/>
        <end position="110"/>
    </location>
</feature>
<evidence type="ECO:0000256" key="7">
    <source>
        <dbReference type="SAM" id="Coils"/>
    </source>
</evidence>
<evidence type="ECO:0000256" key="6">
    <source>
        <dbReference type="PROSITE-ProRule" id="PRU00023"/>
    </source>
</evidence>
<dbReference type="SUPFAM" id="SSF48403">
    <property type="entry name" value="Ankyrin repeat"/>
    <property type="match status" value="1"/>
</dbReference>
<feature type="repeat" description="ANK" evidence="6">
    <location>
        <begin position="178"/>
        <end position="210"/>
    </location>
</feature>
<dbReference type="PROSITE" id="PS50297">
    <property type="entry name" value="ANK_REP_REGION"/>
    <property type="match status" value="6"/>
</dbReference>
<keyword evidence="9" id="KW-1185">Reference proteome</keyword>
<dbReference type="PRINTS" id="PR01415">
    <property type="entry name" value="ANKYRIN"/>
</dbReference>
<sequence length="840" mass="94001">MTTLVPAQAPVPSLSERLRQAAVAGQADKVQELYKLGAKIETDTEGRTALHLAAANGYVDTVKTLLQCGAKVNAVDQSGYSPLHQAATEGHVEVVRLLLKNGSHVDTQDEMHGNTALHEAAWKGYSQTLEALCKNKANVYIKNKGGFSALHLACQTGHNQSSRVLLLAGCKPDIKNNYGDTPLHTAARYGHAGVLRILISAYCHVSEVNKNGDTALHIATAMGRRKLTRILLEAGCDQSFQNKQGEVAMEIAKRKEFTEVVEILSNPPPRVIEMNEKKEDKKSTKKREKDSGTSQGSKDSSCKLKKEKKKSKRGHKVHFPDEKGQGPSGHWSPYGCHMFPNLANFPDPKLDSLPPEPLKKGEQYFVDLAGRINKGPVGVGYTCYCAPFFRYVEKKMESDKQELIDHIDNAHDDLHAKIAHLERRTRSQLFNLNQSVKEKLANERIECVERMERRTSKERQELEKQQGVQMHNMKTELQSWIESKRNESENKTTNLHKDQPSANNNHIRHPTMHHWSLAVRKKKNSSSVTGLMRSKSEELLSEADGDSALGSAPRVCSPELHGTISRRLCSPHFERSRNGHDFQSNLYTRVHSPDTHIITPVPRFHAPISTSHGKPNDLANHLPVRVEANNHQATGLVQRLRTDFEKLGARPKFDQNSSPQQRQSDSAVLQNELNDSVNPDNLLDIKRDSRSDGDLRTYNGSIHGHLPYLETSFDHPNDHSPASDSGYQTKMSPSISDSSGAPYQRPPAFTPPHDSHHPSSPTQVEYSQHLPLRHSDFVRPQSTSGYSSNRVWRYDCQYTPNSYVHYASDVRPINCTEDQLYQMKEELELAGETLNGSSLV</sequence>
<evidence type="ECO:0000256" key="4">
    <source>
        <dbReference type="ARBA" id="ARBA00023028"/>
    </source>
</evidence>
<dbReference type="SMART" id="SM00248">
    <property type="entry name" value="ANK"/>
    <property type="match status" value="6"/>
</dbReference>
<feature type="repeat" description="ANK" evidence="6">
    <location>
        <begin position="112"/>
        <end position="144"/>
    </location>
</feature>
<gene>
    <name evidence="10" type="primary">LOC106467773</name>
</gene>
<dbReference type="PANTHER" id="PTHR22677">
    <property type="entry name" value="ANKYRIN REPEAT DOMAIN-CONTAINING PROTEIN 60"/>
    <property type="match status" value="1"/>
</dbReference>
<name>A0ABM1T720_LIMPO</name>
<dbReference type="Proteomes" id="UP000694941">
    <property type="component" value="Unplaced"/>
</dbReference>
<feature type="compositionally biased region" description="Basic and acidic residues" evidence="8">
    <location>
        <begin position="683"/>
        <end position="695"/>
    </location>
</feature>
<accession>A0ABM1T720</accession>
<dbReference type="Pfam" id="PF00023">
    <property type="entry name" value="Ank"/>
    <property type="match status" value="1"/>
</dbReference>
<evidence type="ECO:0000313" key="10">
    <source>
        <dbReference type="RefSeq" id="XP_022251676.1"/>
    </source>
</evidence>
<proteinExistence type="predicted"/>
<evidence type="ECO:0000256" key="3">
    <source>
        <dbReference type="ARBA" id="ARBA00022537"/>
    </source>
</evidence>
<keyword evidence="3" id="KW-1052">Target cell membrane</keyword>
<dbReference type="Pfam" id="PF12796">
    <property type="entry name" value="Ank_2"/>
    <property type="match status" value="2"/>
</dbReference>
<keyword evidence="5" id="KW-1053">Target membrane</keyword>
<dbReference type="PROSITE" id="PS50088">
    <property type="entry name" value="ANK_REPEAT"/>
    <property type="match status" value="6"/>
</dbReference>
<feature type="compositionally biased region" description="Basic and acidic residues" evidence="8">
    <location>
        <begin position="485"/>
        <end position="499"/>
    </location>
</feature>
<feature type="repeat" description="ANK" evidence="6">
    <location>
        <begin position="211"/>
        <end position="243"/>
    </location>
</feature>
<dbReference type="GeneID" id="106467773"/>
<comment type="subcellular location">
    <subcellularLocation>
        <location evidence="1">Target cell membrane</location>
    </subcellularLocation>
</comment>
<keyword evidence="4" id="KW-0638">Presynaptic neurotoxin</keyword>
<feature type="repeat" description="ANK" evidence="6">
    <location>
        <begin position="45"/>
        <end position="77"/>
    </location>
</feature>